<dbReference type="Pfam" id="PF08284">
    <property type="entry name" value="RVP_2"/>
    <property type="match status" value="1"/>
</dbReference>
<feature type="compositionally biased region" description="Basic and acidic residues" evidence="10">
    <location>
        <begin position="2165"/>
        <end position="2189"/>
    </location>
</feature>
<dbReference type="InterPro" id="IPR041577">
    <property type="entry name" value="RT_RNaseH_2"/>
</dbReference>
<keyword evidence="2" id="KW-0808">Transferase</keyword>
<feature type="coiled-coil region" evidence="9">
    <location>
        <begin position="184"/>
        <end position="211"/>
    </location>
</feature>
<dbReference type="InterPro" id="IPR012337">
    <property type="entry name" value="RNaseH-like_sf"/>
</dbReference>
<dbReference type="Gene3D" id="1.10.340.70">
    <property type="match status" value="1"/>
</dbReference>
<dbReference type="InterPro" id="IPR025724">
    <property type="entry name" value="GAG-pre-integrase_dom"/>
</dbReference>
<dbReference type="Pfam" id="PF17921">
    <property type="entry name" value="Integrase_H2C2"/>
    <property type="match status" value="1"/>
</dbReference>
<proteinExistence type="predicted"/>
<comment type="caution">
    <text evidence="13">The sequence shown here is derived from an EMBL/GenBank/DDBJ whole genome shotgun (WGS) entry which is preliminary data.</text>
</comment>
<accession>A0A699GH58</accession>
<dbReference type="PROSITE" id="PS50878">
    <property type="entry name" value="RT_POL"/>
    <property type="match status" value="1"/>
</dbReference>
<dbReference type="Pfam" id="PF13976">
    <property type="entry name" value="gag_pre-integrs"/>
    <property type="match status" value="1"/>
</dbReference>
<feature type="compositionally biased region" description="Polar residues" evidence="10">
    <location>
        <begin position="2191"/>
        <end position="2207"/>
    </location>
</feature>
<evidence type="ECO:0000256" key="6">
    <source>
        <dbReference type="ARBA" id="ARBA00022801"/>
    </source>
</evidence>
<keyword evidence="7" id="KW-0695">RNA-directed DNA polymerase</keyword>
<dbReference type="GO" id="GO:0015074">
    <property type="term" value="P:DNA integration"/>
    <property type="evidence" value="ECO:0007669"/>
    <property type="project" value="InterPro"/>
</dbReference>
<keyword evidence="4" id="KW-0540">Nuclease</keyword>
<sequence length="2214" mass="255431">MTTTVTQQVALDNALVPHEKQVKIGKCNMRINPEKTQKEPTYQVVLDALALTTCYPAFLITADVLEIYMHQFGAPSTRKTQLLTDSRLIRKGTELIWKCSEISSRKAVILYEYETFKATVEEQLLDTYLRYLQVINDLKKCGYKKDNCDLNYKFLNNLQPEWKHYGRLMRQTKNLIDMNIDALYNILKQNLVILEKIIIDLEDEVVSLLEKEKENLEIIESLKSKGSKSSENAIFESENQSENDCHAVEKDGVDLLTRYRSSNLYTIAPNEIASNSSACLLPKVASSQSWLWYQRLCHLNFATINNLVKSNLVRDLPKMFEKDHLCSACEQGKIYQKHHKSKTAFALNKPLYLLHMDLCGLMRVKSINGKRYVLVVVDDYSRYTCKTLVKFFDEVGNTQQFSAARTPQQNGVVERRNQTLVEAARTMLTFANLPLFLWAEAIATACFTQNYSLVHKRFDKTPYELINKRKPNIKFFHVIKPANVAEALKDIDWVSTMQDELDQFARLKVHLPSICVIDWIEWVRLPSIVFIRADGYAYPSLYGPALILVLQMVGPLGQTYELTNDHVRPTCPRLNKAQGSGKNRPSQVVANNGGQGRENQENQARGRAFMLGAEEARQDPNIMTGTFTLNDHYATTLSDSGVDYSFVFTTFIPLVGIEPSELGMDWLSNHKVEIICHEKVVRIPLLDGKVLRVVGERPEKKARFLMSVKTSDKYQEEIVVVRDFLEDSSRNSKTKVSFDQVRRLKERRYCSLRKRMFFFNIDLRSGYHQLRVHEDDILKTAFRTRYGHFEFTVMPFGLTNVLAVFMDLMNRVCRPYLDKFVIVFVDDILIYSKTQEEHVEHLRIVLELLKKEKMYAKISKCEFWLREVQFLGHVINGNEIHVDPSKIEAVKNWNAPRTLTEVRSFLGLDGYYHRFIKNFSKIAKSLTILTQKCKTFDWGKKQELAFQTLKDKLCNAPVLALLDGPKDFVVYCDASWIGLGCVLMQRGKVIAYASRQLKIHKNNYATHDVELGAVVFALKTWRHYLIKDKILAAQKEAVDEFTGLQRGEVRTLIMDETYKSKYSVHPGADKMYYDLRDRYWWPVMKKDIAEYVSKCLTCLKVKAEHQSPAGLLQQPKIPVWKWEEIAMDFVTKLPSNSSGHDTIWVIVDRLTKFAHFLPMREDYKMDRLARLYLNEIVARHGVPISIISDSDSCFTSRFWQSMQEAFGTRLDMRPELMQETTEKISQIKDRLKDVRDRQKSYADKRKKPLEFSVCDYVLLKVSPWKGVVRFGKKGKLAHRFGGPFEIIEKKYLTDPTLQVPLDEIRVDAKLNFVEEPVKILDREFKKLKQSRIAIVKEDFTFQIENKDTKKQEKMYYPGFTKAGLMRFISKADDYQVYGELLLEVMTNKKMRDFHAYKTYLAFATGAASPKKAKKFKKPTSFSKKRALVTVEEEEPESAKKVKSPATTDRSKRIDLLSEDVLLEEAQVKKVLKRSQRKTTIHQACGSVDDERTYFENQDTNNDEEESDNELVHTPEDYIPTDDETNDESNEVDEEEYDRIDKELYGDVNVRLTGAEQDYEGKEDANMTEVAHVQVEQSQEQTTGIQEESAPAEIIERLRHQYVPQKSTDDIRKIKMEHAIKQKVPKSSITLSYTVALDEFDQKTTLFNTMTKSKSFDKRHKNIALYHALMESILEDEDAMDKGVTDELKKRKPYDADKDEGPSNVCNYQVVESIFVQDSDNAGHDDAELNYADMSIHQGKDLGKTDEQPNDEAVPKNDCYLELDYTIEECYRALSEQLDWNNPEGHRCPYDLTKPLLVQMSSQSHQIVLADSFNNDLEYLRGGSNDKKYTASTTKSKAKRYELKGIEDMVPNLWSPVKVVYDRYALLGISHWRTKRQNFYGYTTKMVSRHEVYSTKRILSIISVKVNEWYEYGHLEEIVVKRAYQQLYTFKEGDFKRLHLNDIKDLLLLVVQNKLKNLDGNVVVHLAVNLHMFARRIVIQARVEDLQLGVKSYHEKLNLTKPRTRDVDMSCRPTYTTLSNPQVRDTLSQMLHELHLEFNKAMRRRQRTILDQQGTHIMIKAINQKLLDRRIMRSLEKFVGGYTQLGEGIGGLYNGLKHPSLLSGYFVVGVGEGVGGLYSGLKPSSLGTTTLPVNPTHFSVCATMSQEHRLHLTPMVASKLKVLSHRADDATNKEGEPLGEREYPEHRPPDSDGSQQTESVVTREQATSKLKVISH</sequence>
<dbReference type="InterPro" id="IPR050951">
    <property type="entry name" value="Retrovirus_Pol_polyprotein"/>
</dbReference>
<dbReference type="GO" id="GO:0004519">
    <property type="term" value="F:endonuclease activity"/>
    <property type="evidence" value="ECO:0007669"/>
    <property type="project" value="UniProtKB-KW"/>
</dbReference>
<dbReference type="InterPro" id="IPR041588">
    <property type="entry name" value="Integrase_H2C2"/>
</dbReference>
<dbReference type="FunFam" id="3.30.70.270:FF:000003">
    <property type="entry name" value="Transposon Ty3-G Gag-Pol polyprotein"/>
    <property type="match status" value="1"/>
</dbReference>
<reference evidence="13" key="1">
    <citation type="journal article" date="2019" name="Sci. Rep.">
        <title>Draft genome of Tanacetum cinerariifolium, the natural source of mosquito coil.</title>
        <authorList>
            <person name="Yamashiro T."/>
            <person name="Shiraishi A."/>
            <person name="Satake H."/>
            <person name="Nakayama K."/>
        </authorList>
    </citation>
    <scope>NUCLEOTIDE SEQUENCE</scope>
</reference>
<feature type="domain" description="Integrase catalytic" evidence="12">
    <location>
        <begin position="375"/>
        <end position="470"/>
    </location>
</feature>
<evidence type="ECO:0000256" key="7">
    <source>
        <dbReference type="ARBA" id="ARBA00022918"/>
    </source>
</evidence>
<feature type="region of interest" description="Disordered" evidence="10">
    <location>
        <begin position="1498"/>
        <end position="1536"/>
    </location>
</feature>
<keyword evidence="1" id="KW-0645">Protease</keyword>
<protein>
    <submittedName>
        <fullName evidence="13">Retrotransposon protein, putative, Ty3-gypsy subclass</fullName>
    </submittedName>
</protein>
<dbReference type="InterPro" id="IPR043128">
    <property type="entry name" value="Rev_trsase/Diguanyl_cyclase"/>
</dbReference>
<dbReference type="Pfam" id="PF00078">
    <property type="entry name" value="RVT_1"/>
    <property type="match status" value="1"/>
</dbReference>
<keyword evidence="9" id="KW-0175">Coiled coil</keyword>
<feature type="region of interest" description="Disordered" evidence="10">
    <location>
        <begin position="2165"/>
        <end position="2214"/>
    </location>
</feature>
<feature type="compositionally biased region" description="Acidic residues" evidence="10">
    <location>
        <begin position="1518"/>
        <end position="1536"/>
    </location>
</feature>
<keyword evidence="3" id="KW-0548">Nucleotidyltransferase</keyword>
<evidence type="ECO:0000256" key="8">
    <source>
        <dbReference type="ARBA" id="ARBA00023268"/>
    </source>
</evidence>
<keyword evidence="8" id="KW-0511">Multifunctional enzyme</keyword>
<evidence type="ECO:0000256" key="3">
    <source>
        <dbReference type="ARBA" id="ARBA00022695"/>
    </source>
</evidence>
<dbReference type="CDD" id="cd01647">
    <property type="entry name" value="RT_LTR"/>
    <property type="match status" value="1"/>
</dbReference>
<feature type="compositionally biased region" description="Polar residues" evidence="10">
    <location>
        <begin position="577"/>
        <end position="590"/>
    </location>
</feature>
<gene>
    <name evidence="13" type="ORF">Tci_001147</name>
</gene>
<organism evidence="13">
    <name type="scientific">Tanacetum cinerariifolium</name>
    <name type="common">Dalmatian daisy</name>
    <name type="synonym">Chrysanthemum cinerariifolium</name>
    <dbReference type="NCBI Taxonomy" id="118510"/>
    <lineage>
        <taxon>Eukaryota</taxon>
        <taxon>Viridiplantae</taxon>
        <taxon>Streptophyta</taxon>
        <taxon>Embryophyta</taxon>
        <taxon>Tracheophyta</taxon>
        <taxon>Spermatophyta</taxon>
        <taxon>Magnoliopsida</taxon>
        <taxon>eudicotyledons</taxon>
        <taxon>Gunneridae</taxon>
        <taxon>Pentapetalae</taxon>
        <taxon>asterids</taxon>
        <taxon>campanulids</taxon>
        <taxon>Asterales</taxon>
        <taxon>Asteraceae</taxon>
        <taxon>Asteroideae</taxon>
        <taxon>Anthemideae</taxon>
        <taxon>Anthemidinae</taxon>
        <taxon>Tanacetum</taxon>
    </lineage>
</organism>
<dbReference type="GO" id="GO:0003676">
    <property type="term" value="F:nucleic acid binding"/>
    <property type="evidence" value="ECO:0007669"/>
    <property type="project" value="InterPro"/>
</dbReference>
<evidence type="ECO:0000256" key="4">
    <source>
        <dbReference type="ARBA" id="ARBA00022722"/>
    </source>
</evidence>
<name>A0A699GH58_TANCI</name>
<dbReference type="InterPro" id="IPR036397">
    <property type="entry name" value="RNaseH_sf"/>
</dbReference>
<evidence type="ECO:0000259" key="11">
    <source>
        <dbReference type="PROSITE" id="PS50878"/>
    </source>
</evidence>
<dbReference type="PROSITE" id="PS50994">
    <property type="entry name" value="INTEGRASE"/>
    <property type="match status" value="2"/>
</dbReference>
<evidence type="ECO:0000256" key="5">
    <source>
        <dbReference type="ARBA" id="ARBA00022759"/>
    </source>
</evidence>
<evidence type="ECO:0000256" key="10">
    <source>
        <dbReference type="SAM" id="MobiDB-lite"/>
    </source>
</evidence>
<feature type="domain" description="Integrase catalytic" evidence="12">
    <location>
        <begin position="1114"/>
        <end position="1291"/>
    </location>
</feature>
<dbReference type="SUPFAM" id="SSF53098">
    <property type="entry name" value="Ribonuclease H-like"/>
    <property type="match status" value="2"/>
</dbReference>
<dbReference type="InterPro" id="IPR000477">
    <property type="entry name" value="RT_dom"/>
</dbReference>
<dbReference type="FunFam" id="3.10.10.10:FF:000007">
    <property type="entry name" value="Retrovirus-related Pol polyprotein from transposon 17.6-like Protein"/>
    <property type="match status" value="1"/>
</dbReference>
<dbReference type="SUPFAM" id="SSF56672">
    <property type="entry name" value="DNA/RNA polymerases"/>
    <property type="match status" value="1"/>
</dbReference>
<evidence type="ECO:0000256" key="9">
    <source>
        <dbReference type="SAM" id="Coils"/>
    </source>
</evidence>
<dbReference type="Gene3D" id="3.30.70.270">
    <property type="match status" value="2"/>
</dbReference>
<feature type="region of interest" description="Disordered" evidence="10">
    <location>
        <begin position="574"/>
        <end position="602"/>
    </location>
</feature>
<evidence type="ECO:0000313" key="13">
    <source>
        <dbReference type="EMBL" id="GEU29169.1"/>
    </source>
</evidence>
<dbReference type="GO" id="GO:0008233">
    <property type="term" value="F:peptidase activity"/>
    <property type="evidence" value="ECO:0007669"/>
    <property type="project" value="UniProtKB-KW"/>
</dbReference>
<dbReference type="PANTHER" id="PTHR37984">
    <property type="entry name" value="PROTEIN CBG26694"/>
    <property type="match status" value="1"/>
</dbReference>
<dbReference type="GO" id="GO:0006508">
    <property type="term" value="P:proteolysis"/>
    <property type="evidence" value="ECO:0007669"/>
    <property type="project" value="UniProtKB-KW"/>
</dbReference>
<keyword evidence="5" id="KW-0255">Endonuclease</keyword>
<dbReference type="Gene3D" id="3.30.420.10">
    <property type="entry name" value="Ribonuclease H-like superfamily/Ribonuclease H"/>
    <property type="match status" value="3"/>
</dbReference>
<feature type="domain" description="Reverse transcriptase" evidence="11">
    <location>
        <begin position="687"/>
        <end position="875"/>
    </location>
</feature>
<evidence type="ECO:0000256" key="2">
    <source>
        <dbReference type="ARBA" id="ARBA00022679"/>
    </source>
</evidence>
<dbReference type="PANTHER" id="PTHR37984:SF5">
    <property type="entry name" value="PROTEIN NYNRIN-LIKE"/>
    <property type="match status" value="1"/>
</dbReference>
<keyword evidence="6" id="KW-0378">Hydrolase</keyword>
<dbReference type="InterPro" id="IPR043502">
    <property type="entry name" value="DNA/RNA_pol_sf"/>
</dbReference>
<dbReference type="GO" id="GO:0003964">
    <property type="term" value="F:RNA-directed DNA polymerase activity"/>
    <property type="evidence" value="ECO:0007669"/>
    <property type="project" value="UniProtKB-KW"/>
</dbReference>
<evidence type="ECO:0000256" key="1">
    <source>
        <dbReference type="ARBA" id="ARBA00022670"/>
    </source>
</evidence>
<dbReference type="EMBL" id="BKCJ010000049">
    <property type="protein sequence ID" value="GEU29169.1"/>
    <property type="molecule type" value="Genomic_DNA"/>
</dbReference>
<dbReference type="Pfam" id="PF17919">
    <property type="entry name" value="RT_RNaseH_2"/>
    <property type="match status" value="1"/>
</dbReference>
<evidence type="ECO:0000259" key="12">
    <source>
        <dbReference type="PROSITE" id="PS50994"/>
    </source>
</evidence>
<dbReference type="InterPro" id="IPR001584">
    <property type="entry name" value="Integrase_cat-core"/>
</dbReference>
<dbReference type="FunFam" id="3.30.70.270:FF:000026">
    <property type="entry name" value="Transposon Ty3-G Gag-Pol polyprotein"/>
    <property type="match status" value="1"/>
</dbReference>
<dbReference type="Gene3D" id="3.10.10.10">
    <property type="entry name" value="HIV Type 1 Reverse Transcriptase, subunit A, domain 1"/>
    <property type="match status" value="1"/>
</dbReference>